<dbReference type="SMART" id="SM00421">
    <property type="entry name" value="HTH_LUXR"/>
    <property type="match status" value="1"/>
</dbReference>
<dbReference type="InterPro" id="IPR051797">
    <property type="entry name" value="TrmB-like"/>
</dbReference>
<keyword evidence="3" id="KW-1185">Reference proteome</keyword>
<dbReference type="SUPFAM" id="SSF46894">
    <property type="entry name" value="C-terminal effector domain of the bipartite response regulators"/>
    <property type="match status" value="1"/>
</dbReference>
<evidence type="ECO:0000313" key="3">
    <source>
        <dbReference type="Proteomes" id="UP000617426"/>
    </source>
</evidence>
<dbReference type="AlphaFoldDB" id="A0A923E4B5"/>
<accession>A0A923E4B5</accession>
<dbReference type="InterPro" id="IPR016032">
    <property type="entry name" value="Sig_transdc_resp-reg_C-effctor"/>
</dbReference>
<gene>
    <name evidence="2" type="ORF">HD592_001097</name>
</gene>
<dbReference type="InterPro" id="IPR000792">
    <property type="entry name" value="Tscrpt_reg_LuxR_C"/>
</dbReference>
<dbReference type="Pfam" id="PF13384">
    <property type="entry name" value="HTH_23"/>
    <property type="match status" value="1"/>
</dbReference>
<dbReference type="RefSeq" id="WP_184452426.1">
    <property type="nucleotide sequence ID" value="NZ_JACHMK010000001.1"/>
</dbReference>
<dbReference type="GO" id="GO:0003677">
    <property type="term" value="F:DNA binding"/>
    <property type="evidence" value="ECO:0007669"/>
    <property type="project" value="UniProtKB-KW"/>
</dbReference>
<keyword evidence="2" id="KW-0238">DNA-binding</keyword>
<dbReference type="GO" id="GO:0006355">
    <property type="term" value="P:regulation of DNA-templated transcription"/>
    <property type="evidence" value="ECO:0007669"/>
    <property type="project" value="InterPro"/>
</dbReference>
<evidence type="ECO:0000313" key="2">
    <source>
        <dbReference type="EMBL" id="MBB6334532.1"/>
    </source>
</evidence>
<reference evidence="2" key="1">
    <citation type="submission" date="2020-08" db="EMBL/GenBank/DDBJ databases">
        <title>Sequencing the genomes of 1000 actinobacteria strains.</title>
        <authorList>
            <person name="Klenk H.-P."/>
        </authorList>
    </citation>
    <scope>NUCLEOTIDE SEQUENCE</scope>
    <source>
        <strain evidence="2">DSM 10695</strain>
    </source>
</reference>
<evidence type="ECO:0000259" key="1">
    <source>
        <dbReference type="SMART" id="SM00421"/>
    </source>
</evidence>
<dbReference type="PANTHER" id="PTHR34293">
    <property type="entry name" value="HTH-TYPE TRANSCRIPTIONAL REGULATOR TRMBL2"/>
    <property type="match status" value="1"/>
</dbReference>
<dbReference type="InterPro" id="IPR036388">
    <property type="entry name" value="WH-like_DNA-bd_sf"/>
</dbReference>
<sequence>MTVHATSSPEEAPAPEALRSLSRLLHEQSEAVARMAAAAEEAERLAALRESSRTHIDVTRDPAEMRAAHSAAVVAARRRIRVFERSPHLSQTKEIAAEQPASLSLGVSHTVIYDPSVLKNETLLYALRGAIALGEEARVTTRLPFRMLISDDRVALIMTQNEERGLQMSIMRDPALVDISTQLFDHVWEQSIPMPNTGSSPIADEPTQETTELLTLLAAGLTDEAVARQLGVSTRTVARRIQRLCETFGATGRFQLGLQAARSQWLDAPHSPRSR</sequence>
<comment type="caution">
    <text evidence="2">The sequence shown here is derived from an EMBL/GenBank/DDBJ whole genome shotgun (WGS) entry which is preliminary data.</text>
</comment>
<name>A0A923E4B5_9ACTO</name>
<dbReference type="Gene3D" id="1.10.10.10">
    <property type="entry name" value="Winged helix-like DNA-binding domain superfamily/Winged helix DNA-binding domain"/>
    <property type="match status" value="1"/>
</dbReference>
<feature type="domain" description="HTH luxR-type" evidence="1">
    <location>
        <begin position="203"/>
        <end position="260"/>
    </location>
</feature>
<dbReference type="PANTHER" id="PTHR34293:SF1">
    <property type="entry name" value="HTH-TYPE TRANSCRIPTIONAL REGULATOR TRMBL2"/>
    <property type="match status" value="1"/>
</dbReference>
<protein>
    <submittedName>
        <fullName evidence="2">DNA-binding NarL/FixJ family response regulator</fullName>
    </submittedName>
</protein>
<dbReference type="EMBL" id="JACHMK010000001">
    <property type="protein sequence ID" value="MBB6334532.1"/>
    <property type="molecule type" value="Genomic_DNA"/>
</dbReference>
<proteinExistence type="predicted"/>
<organism evidence="2 3">
    <name type="scientific">Schaalia hyovaginalis</name>
    <dbReference type="NCBI Taxonomy" id="29316"/>
    <lineage>
        <taxon>Bacteria</taxon>
        <taxon>Bacillati</taxon>
        <taxon>Actinomycetota</taxon>
        <taxon>Actinomycetes</taxon>
        <taxon>Actinomycetales</taxon>
        <taxon>Actinomycetaceae</taxon>
        <taxon>Schaalia</taxon>
    </lineage>
</organism>
<dbReference type="Proteomes" id="UP000617426">
    <property type="component" value="Unassembled WGS sequence"/>
</dbReference>